<organism evidence="1 2">
    <name type="scientific">Geoalkalibacter subterraneus</name>
    <dbReference type="NCBI Taxonomy" id="483547"/>
    <lineage>
        <taxon>Bacteria</taxon>
        <taxon>Pseudomonadati</taxon>
        <taxon>Thermodesulfobacteriota</taxon>
        <taxon>Desulfuromonadia</taxon>
        <taxon>Desulfuromonadales</taxon>
        <taxon>Geoalkalibacteraceae</taxon>
        <taxon>Geoalkalibacter</taxon>
    </lineage>
</organism>
<dbReference type="EMBL" id="CP010311">
    <property type="protein sequence ID" value="AJF06825.1"/>
    <property type="molecule type" value="Genomic_DNA"/>
</dbReference>
<dbReference type="OrthoDB" id="5401919at2"/>
<dbReference type="HOGENOM" id="CLU_1719326_0_0_7"/>
<keyword evidence="2" id="KW-1185">Reference proteome</keyword>
<evidence type="ECO:0000313" key="1">
    <source>
        <dbReference type="EMBL" id="AJF06825.1"/>
    </source>
</evidence>
<dbReference type="Proteomes" id="UP000035036">
    <property type="component" value="Chromosome"/>
</dbReference>
<proteinExistence type="predicted"/>
<dbReference type="AlphaFoldDB" id="A0A0B5FRQ0"/>
<name>A0A0B5FRQ0_9BACT</name>
<accession>A0A0B5FRQ0</accession>
<reference evidence="1 2" key="1">
    <citation type="journal article" date="2015" name="Genome Announc.">
        <title>Genomes of Geoalkalibacter ferrihydriticus Z-0531T and Geoalkalibacter subterraneus Red1T, Two Haloalkaliphilic Metal-Reducing Deltaproteobacteria.</title>
        <authorList>
            <person name="Badalamenti J.P."/>
            <person name="Krajmalnik-Brown R."/>
            <person name="Torres C.I."/>
            <person name="Bond D.R."/>
        </authorList>
    </citation>
    <scope>NUCLEOTIDE SEQUENCE [LARGE SCALE GENOMIC DNA]</scope>
    <source>
        <strain evidence="1 2">Red1</strain>
    </source>
</reference>
<dbReference type="KEGG" id="gsb:GSUB_10055"/>
<dbReference type="STRING" id="483547.GSUB_10055"/>
<protein>
    <submittedName>
        <fullName evidence="1">Uncharacterized protein</fullName>
    </submittedName>
</protein>
<dbReference type="RefSeq" id="WP_040200615.1">
    <property type="nucleotide sequence ID" value="NZ_CP010311.1"/>
</dbReference>
<sequence>MLLSDLIADLRLDLSDPGASLFEDQTLERCVRKAVFRVGRDLDQSLTITAGEITPDPTGEVRELLVIMAQIHACQVMRSATANAFSFSSGDKRVDKTGQPGHWAKLEADLLADYRQRLTELRPATQLDQEAYILTPSGLAPVIYEQGIDLDVVE</sequence>
<evidence type="ECO:0000313" key="2">
    <source>
        <dbReference type="Proteomes" id="UP000035036"/>
    </source>
</evidence>
<gene>
    <name evidence="1" type="ORF">GSUB_10055</name>
</gene>